<feature type="transmembrane region" description="Helical" evidence="4">
    <location>
        <begin position="12"/>
        <end position="37"/>
    </location>
</feature>
<dbReference type="GO" id="GO:0003700">
    <property type="term" value="F:DNA-binding transcription factor activity"/>
    <property type="evidence" value="ECO:0007669"/>
    <property type="project" value="InterPro"/>
</dbReference>
<reference evidence="6" key="1">
    <citation type="submission" date="2016-08" db="EMBL/GenBank/DDBJ databases">
        <title>Complete Genome Seqeunce of Paenibacillus sp. BIHB 4019 from tea rhizoplane.</title>
        <authorList>
            <person name="Thakur R."/>
            <person name="Swarnkar M.K."/>
            <person name="Gulati A."/>
        </authorList>
    </citation>
    <scope>NUCLEOTIDE SEQUENCE [LARGE SCALE GENOMIC DNA]</scope>
    <source>
        <strain evidence="6">BIHB4019</strain>
    </source>
</reference>
<dbReference type="PRINTS" id="PR00032">
    <property type="entry name" value="HTHARAC"/>
</dbReference>
<feature type="domain" description="HTH araC/xylS-type" evidence="5">
    <location>
        <begin position="653"/>
        <end position="752"/>
    </location>
</feature>
<keyword evidence="4" id="KW-0812">Transmembrane</keyword>
<dbReference type="Pfam" id="PF12833">
    <property type="entry name" value="HTH_18"/>
    <property type="match status" value="1"/>
</dbReference>
<protein>
    <submittedName>
        <fullName evidence="6">AraC family transcriptional regulator</fullName>
    </submittedName>
</protein>
<dbReference type="PROSITE" id="PS01124">
    <property type="entry name" value="HTH_ARAC_FAMILY_2"/>
    <property type="match status" value="1"/>
</dbReference>
<dbReference type="AlphaFoldDB" id="A0A1B2DC57"/>
<dbReference type="PROSITE" id="PS00041">
    <property type="entry name" value="HTH_ARAC_FAMILY_1"/>
    <property type="match status" value="1"/>
</dbReference>
<feature type="transmembrane region" description="Helical" evidence="4">
    <location>
        <begin position="316"/>
        <end position="338"/>
    </location>
</feature>
<dbReference type="InterPro" id="IPR009057">
    <property type="entry name" value="Homeodomain-like_sf"/>
</dbReference>
<organism evidence="6">
    <name type="scientific">Paenibacillus sp. BIHB 4019</name>
    <dbReference type="NCBI Taxonomy" id="1870819"/>
    <lineage>
        <taxon>Bacteria</taxon>
        <taxon>Bacillati</taxon>
        <taxon>Bacillota</taxon>
        <taxon>Bacilli</taxon>
        <taxon>Bacillales</taxon>
        <taxon>Paenibacillaceae</taxon>
        <taxon>Paenibacillus</taxon>
    </lineage>
</organism>
<proteinExistence type="predicted"/>
<dbReference type="SMART" id="SM00342">
    <property type="entry name" value="HTH_ARAC"/>
    <property type="match status" value="1"/>
</dbReference>
<evidence type="ECO:0000256" key="3">
    <source>
        <dbReference type="ARBA" id="ARBA00023163"/>
    </source>
</evidence>
<dbReference type="RefSeq" id="WP_099516710.1">
    <property type="nucleotide sequence ID" value="NZ_CP016808.1"/>
</dbReference>
<evidence type="ECO:0000313" key="6">
    <source>
        <dbReference type="EMBL" id="ANY65310.1"/>
    </source>
</evidence>
<keyword evidence="1" id="KW-0805">Transcription regulation</keyword>
<evidence type="ECO:0000256" key="1">
    <source>
        <dbReference type="ARBA" id="ARBA00023015"/>
    </source>
</evidence>
<gene>
    <name evidence="6" type="ORF">BBD42_01555</name>
</gene>
<name>A0A1B2DC57_9BACL</name>
<dbReference type="InterPro" id="IPR018062">
    <property type="entry name" value="HTH_AraC-typ_CS"/>
</dbReference>
<dbReference type="PANTHER" id="PTHR43280">
    <property type="entry name" value="ARAC-FAMILY TRANSCRIPTIONAL REGULATOR"/>
    <property type="match status" value="1"/>
</dbReference>
<accession>A0A1B2DC57</accession>
<dbReference type="InterPro" id="IPR020449">
    <property type="entry name" value="Tscrpt_reg_AraC-type_HTH"/>
</dbReference>
<dbReference type="GO" id="GO:0043565">
    <property type="term" value="F:sequence-specific DNA binding"/>
    <property type="evidence" value="ECO:0007669"/>
    <property type="project" value="InterPro"/>
</dbReference>
<dbReference type="Gene3D" id="1.10.10.60">
    <property type="entry name" value="Homeodomain-like"/>
    <property type="match status" value="2"/>
</dbReference>
<dbReference type="EMBL" id="CP016808">
    <property type="protein sequence ID" value="ANY65310.1"/>
    <property type="molecule type" value="Genomic_DNA"/>
</dbReference>
<dbReference type="SUPFAM" id="SSF46689">
    <property type="entry name" value="Homeodomain-like"/>
    <property type="match status" value="1"/>
</dbReference>
<dbReference type="InterPro" id="IPR018060">
    <property type="entry name" value="HTH_AraC"/>
</dbReference>
<evidence type="ECO:0000256" key="2">
    <source>
        <dbReference type="ARBA" id="ARBA00023125"/>
    </source>
</evidence>
<sequence length="758" mass="86779">MKANAWKNNGKLYSRFLLSITLCIVLTLLISSFFYYLAYTRLDLKQAYLSDVSSLTRTSHEVNSMTESAQSLTFQLYRTFTISKLLFYTKPNIYDVTAAMNDLTNYLSSMPFIESIYVYNSANNQFYIANRSGQSGIFTKEEISDKGILQTLDDFQTYKPFTPIPRSYVPEDADSPVLPGQPSPVHHVYTYLGYDAVGKNQTINSAVIVNISSSWINKDIGSVASESLGKSFIIDDRQRMLSRDTLAPKSLNKQDNDMLLSQIFGQQQPGYIVARFDGQKSLISYTSSDALEWQYVRVTPYGEITGKVSAIRNTTLAIAAAILAIGLLISWLLSRMLYRPIHHIMDKMNMLETERRNSSYTIRQNILRNLLEGAQQLQTKTQLDKLEQSGITFDFTNHYRVVLIKIDDLEALRETRGNDLLAYKFAIMNISWEIGLKHYRVETVDMNEDSVVLMLGRLESTEQPDDELLRTMLLQIQHSSLEYLRIGISMTYSPEANQPQQLASLYKQVKEASLHRLFYGQGCLIYSQQIMELKAKEYKFPVDKEKKLTDALMASKNVDAKQIFASIVEETADYPIHVVQLAISHLTMTVNTILYTIHKNNSLEVETGLNTNIPSLDKFETVEEMNALFFTLFDDIQARLMEKRTVKQSDLIRKINELIERDFANSNLCLNWIAEELDMSSIYISRVYKQQTLTAVVDVINQVRLEHAKDYLENTDWSVVDIADKSGYTSSSYFHRMFKKSFGVTPADYRKTRLAQHG</sequence>
<dbReference type="Gene3D" id="3.30.450.20">
    <property type="entry name" value="PAS domain"/>
    <property type="match status" value="1"/>
</dbReference>
<keyword evidence="2" id="KW-0238">DNA-binding</keyword>
<keyword evidence="3" id="KW-0804">Transcription</keyword>
<dbReference type="PANTHER" id="PTHR43280:SF10">
    <property type="entry name" value="REGULATORY PROTEIN POCR"/>
    <property type="match status" value="1"/>
</dbReference>
<evidence type="ECO:0000259" key="5">
    <source>
        <dbReference type="PROSITE" id="PS01124"/>
    </source>
</evidence>
<keyword evidence="4" id="KW-0472">Membrane</keyword>
<evidence type="ECO:0000256" key="4">
    <source>
        <dbReference type="SAM" id="Phobius"/>
    </source>
</evidence>
<keyword evidence="4" id="KW-1133">Transmembrane helix</keyword>